<reference evidence="1 2" key="1">
    <citation type="submission" date="2006-03" db="EMBL/GenBank/DDBJ databases">
        <title>Complete sequence of chromosome of Nitrobacter hamburgensis X14.</title>
        <authorList>
            <consortium name="US DOE Joint Genome Institute"/>
            <person name="Copeland A."/>
            <person name="Lucas S."/>
            <person name="Lapidus A."/>
            <person name="Barry K."/>
            <person name="Detter J.C."/>
            <person name="Glavina del Rio T."/>
            <person name="Hammon N."/>
            <person name="Israni S."/>
            <person name="Dalin E."/>
            <person name="Tice H."/>
            <person name="Pitluck S."/>
            <person name="Chain P."/>
            <person name="Malfatti S."/>
            <person name="Shin M."/>
            <person name="Vergez L."/>
            <person name="Schmutz J."/>
            <person name="Larimer F."/>
            <person name="Land M."/>
            <person name="Hauser L."/>
            <person name="Kyrpides N."/>
            <person name="Ivanova N."/>
            <person name="Ward B."/>
            <person name="Arp D."/>
            <person name="Klotz M."/>
            <person name="Stein L."/>
            <person name="O'Mullan G."/>
            <person name="Starkenburg S."/>
            <person name="Sayavedra L."/>
            <person name="Poret-Peterson A.T."/>
            <person name="Gentry M.E."/>
            <person name="Bruce D."/>
            <person name="Richardson P."/>
        </authorList>
    </citation>
    <scope>NUCLEOTIDE SEQUENCE [LARGE SCALE GENOMIC DNA]</scope>
    <source>
        <strain evidence="2">DSM 10229 / NCIMB 13809 / X14</strain>
    </source>
</reference>
<dbReference type="RefSeq" id="WP_011511514.1">
    <property type="nucleotide sequence ID" value="NC_007964.1"/>
</dbReference>
<sequence length="179" mass="19841">MKLLRTIALDPSDTFVFDPAAEPGEWAVPGTFRFWRDDPATLHGKARSAFRSGFLGLQSWGWSTLVQIVDVKDGDRDTVVELLAQRLVERLGAPDLAAARRAAEEEVGFAESLCNDPAGILIAVRRTVEAGEIRETFRTLRSRCGSQSHRAFSFLEVDDAEQSADEIDLADTFVERDSK</sequence>
<dbReference type="KEGG" id="nha:Nham_3120"/>
<protein>
    <submittedName>
        <fullName evidence="1">Uncharacterized protein</fullName>
    </submittedName>
</protein>
<dbReference type="eggNOG" id="ENOG502ZBK2">
    <property type="taxonomic scope" value="Bacteria"/>
</dbReference>
<dbReference type="Proteomes" id="UP000001953">
    <property type="component" value="Chromosome"/>
</dbReference>
<dbReference type="OrthoDB" id="7355897at2"/>
<dbReference type="STRING" id="323097.Nham_3120"/>
<evidence type="ECO:0000313" key="1">
    <source>
        <dbReference type="EMBL" id="ABE63856.1"/>
    </source>
</evidence>
<organism evidence="1 2">
    <name type="scientific">Nitrobacter hamburgensis (strain DSM 10229 / NCIMB 13809 / X14)</name>
    <dbReference type="NCBI Taxonomy" id="323097"/>
    <lineage>
        <taxon>Bacteria</taxon>
        <taxon>Pseudomonadati</taxon>
        <taxon>Pseudomonadota</taxon>
        <taxon>Alphaproteobacteria</taxon>
        <taxon>Hyphomicrobiales</taxon>
        <taxon>Nitrobacteraceae</taxon>
        <taxon>Nitrobacter</taxon>
    </lineage>
</organism>
<accession>Q1QIU1</accession>
<dbReference type="EMBL" id="CP000319">
    <property type="protein sequence ID" value="ABE63856.1"/>
    <property type="molecule type" value="Genomic_DNA"/>
</dbReference>
<dbReference type="AlphaFoldDB" id="Q1QIU1"/>
<dbReference type="HOGENOM" id="CLU_127619_0_0_5"/>
<evidence type="ECO:0000313" key="2">
    <source>
        <dbReference type="Proteomes" id="UP000001953"/>
    </source>
</evidence>
<name>Q1QIU1_NITHX</name>
<dbReference type="Pfam" id="PF20115">
    <property type="entry name" value="DUF6505"/>
    <property type="match status" value="1"/>
</dbReference>
<gene>
    <name evidence="1" type="ordered locus">Nham_3120</name>
</gene>
<dbReference type="InterPro" id="IPR045442">
    <property type="entry name" value="DUF6505"/>
</dbReference>
<keyword evidence="2" id="KW-1185">Reference proteome</keyword>
<proteinExistence type="predicted"/>